<dbReference type="PROSITE" id="PS51257">
    <property type="entry name" value="PROKAR_LIPOPROTEIN"/>
    <property type="match status" value="1"/>
</dbReference>
<dbReference type="GO" id="GO:0009279">
    <property type="term" value="C:cell outer membrane"/>
    <property type="evidence" value="ECO:0007669"/>
    <property type="project" value="UniProtKB-SubCell"/>
</dbReference>
<dbReference type="OrthoDB" id="9789227at2"/>
<dbReference type="GO" id="GO:0009427">
    <property type="term" value="C:bacterial-type flagellum basal body, distal rod, L ring"/>
    <property type="evidence" value="ECO:0007669"/>
    <property type="project" value="InterPro"/>
</dbReference>
<evidence type="ECO:0000256" key="2">
    <source>
        <dbReference type="ARBA" id="ARBA00006929"/>
    </source>
</evidence>
<evidence type="ECO:0000256" key="3">
    <source>
        <dbReference type="ARBA" id="ARBA00022729"/>
    </source>
</evidence>
<comment type="caution">
    <text evidence="9">The sequence shown here is derived from an EMBL/GenBank/DDBJ whole genome shotgun (WGS) entry which is preliminary data.</text>
</comment>
<dbReference type="InterPro" id="IPR000527">
    <property type="entry name" value="Flag_Lring"/>
</dbReference>
<dbReference type="GO" id="GO:0003774">
    <property type="term" value="F:cytoskeletal motor activity"/>
    <property type="evidence" value="ECO:0007669"/>
    <property type="project" value="InterPro"/>
</dbReference>
<evidence type="ECO:0000256" key="5">
    <source>
        <dbReference type="ARBA" id="ARBA00023143"/>
    </source>
</evidence>
<gene>
    <name evidence="7" type="primary">flgH</name>
    <name evidence="9" type="ORF">OG2516_06831</name>
</gene>
<comment type="function">
    <text evidence="1 7">Assembles around the rod to form the L-ring and probably protects the motor/basal body from shearing forces during rotation.</text>
</comment>
<evidence type="ECO:0000256" key="4">
    <source>
        <dbReference type="ARBA" id="ARBA00023136"/>
    </source>
</evidence>
<dbReference type="AlphaFoldDB" id="Q2CGG0"/>
<evidence type="ECO:0000313" key="10">
    <source>
        <dbReference type="Proteomes" id="UP000003635"/>
    </source>
</evidence>
<dbReference type="PANTHER" id="PTHR34933:SF1">
    <property type="entry name" value="FLAGELLAR L-RING PROTEIN"/>
    <property type="match status" value="1"/>
</dbReference>
<dbReference type="NCBIfam" id="NF001305">
    <property type="entry name" value="PRK00249.1-5"/>
    <property type="match status" value="1"/>
</dbReference>
<dbReference type="STRING" id="314256.OG2516_06831"/>
<dbReference type="PRINTS" id="PR01008">
    <property type="entry name" value="FLGLRINGFLGH"/>
</dbReference>
<keyword evidence="9" id="KW-0969">Cilium</keyword>
<evidence type="ECO:0000256" key="1">
    <source>
        <dbReference type="ARBA" id="ARBA00002591"/>
    </source>
</evidence>
<organism evidence="9 10">
    <name type="scientific">Oceanicola granulosus (strain ATCC BAA-861 / DSM 15982 / KCTC 12143 / HTCC2516)</name>
    <dbReference type="NCBI Taxonomy" id="314256"/>
    <lineage>
        <taxon>Bacteria</taxon>
        <taxon>Pseudomonadati</taxon>
        <taxon>Pseudomonadota</taxon>
        <taxon>Alphaproteobacteria</taxon>
        <taxon>Rhodobacterales</taxon>
        <taxon>Roseobacteraceae</taxon>
        <taxon>Oceanicola</taxon>
    </lineage>
</organism>
<evidence type="ECO:0000256" key="7">
    <source>
        <dbReference type="HAMAP-Rule" id="MF_00415"/>
    </source>
</evidence>
<evidence type="ECO:0000256" key="6">
    <source>
        <dbReference type="ARBA" id="ARBA00023237"/>
    </source>
</evidence>
<dbReference type="Pfam" id="PF02107">
    <property type="entry name" value="FlgH"/>
    <property type="match status" value="1"/>
</dbReference>
<comment type="similarity">
    <text evidence="2 7">Belongs to the FlgH family.</text>
</comment>
<feature type="signal peptide" evidence="8">
    <location>
        <begin position="1"/>
        <end position="22"/>
    </location>
</feature>
<reference evidence="9 10" key="1">
    <citation type="journal article" date="2010" name="J. Bacteriol.">
        <title>Genome sequences of Oceanicola granulosus HTCC2516(T) and Oceanicola batsensis HTCC2597(TDelta).</title>
        <authorList>
            <person name="Thrash J.C."/>
            <person name="Cho J.C."/>
            <person name="Vergin K.L."/>
            <person name="Giovannoni S.J."/>
        </authorList>
    </citation>
    <scope>NUCLEOTIDE SEQUENCE [LARGE SCALE GENOMIC DNA]</scope>
    <source>
        <strain evidence="10">ATCC BAA-861 / DSM 15982 / KCTC 12143 / HTCC2516</strain>
    </source>
</reference>
<dbReference type="HAMAP" id="MF_00415">
    <property type="entry name" value="FlgH"/>
    <property type="match status" value="1"/>
</dbReference>
<dbReference type="GO" id="GO:0071973">
    <property type="term" value="P:bacterial-type flagellum-dependent cell motility"/>
    <property type="evidence" value="ECO:0007669"/>
    <property type="project" value="InterPro"/>
</dbReference>
<dbReference type="PANTHER" id="PTHR34933">
    <property type="entry name" value="FLAGELLAR L-RING PROTEIN"/>
    <property type="match status" value="1"/>
</dbReference>
<keyword evidence="10" id="KW-1185">Reference proteome</keyword>
<accession>Q2CGG0</accession>
<comment type="subunit">
    <text evidence="7">The basal body constitutes a major portion of the flagellar organelle and consists of four rings (L,P,S, and M) mounted on a central rod.</text>
</comment>
<dbReference type="eggNOG" id="COG2063">
    <property type="taxonomic scope" value="Bacteria"/>
</dbReference>
<dbReference type="HOGENOM" id="CLU_069313_1_2_5"/>
<dbReference type="EMBL" id="AAOT01000009">
    <property type="protein sequence ID" value="EAR51758.1"/>
    <property type="molecule type" value="Genomic_DNA"/>
</dbReference>
<keyword evidence="7" id="KW-0449">Lipoprotein</keyword>
<name>Q2CGG0_OCEGH</name>
<dbReference type="RefSeq" id="WP_007254892.1">
    <property type="nucleotide sequence ID" value="NZ_CH724107.1"/>
</dbReference>
<keyword evidence="6 7" id="KW-0998">Cell outer membrane</keyword>
<keyword evidence="4 7" id="KW-0472">Membrane</keyword>
<protein>
    <recommendedName>
        <fullName evidence="7">Flagellar L-ring protein</fullName>
    </recommendedName>
    <alternativeName>
        <fullName evidence="7">Basal body L-ring protein</fullName>
    </alternativeName>
</protein>
<keyword evidence="3 7" id="KW-0732">Signal</keyword>
<sequence>MKHLVTALAATALVAGCASAPAFNREPAVSNLDLTRQTMPEVASVQVPLPVPQPVPVPTRAESASLWAPGARGFFGDQRATAVGDILTIDIEIDDEASLANASSRERDGEGSVAMPTALGYENHLANVIPGISQDELSDPLIGLRSETNASGSGTIRRNESIKLKVAAMVIQLLPNGNMVVAGRQEVKVNDELRELRVAGIIRPQDIQMNNTVPYDKIAEARISYGGEGSLSRTQTRGYGEDVMDIVLPY</sequence>
<evidence type="ECO:0000256" key="8">
    <source>
        <dbReference type="SAM" id="SignalP"/>
    </source>
</evidence>
<proteinExistence type="inferred from homology"/>
<keyword evidence="5 7" id="KW-0975">Bacterial flagellum</keyword>
<dbReference type="Proteomes" id="UP000003635">
    <property type="component" value="Unassembled WGS sequence"/>
</dbReference>
<keyword evidence="9" id="KW-0966">Cell projection</keyword>
<feature type="chain" id="PRO_5008969127" description="Flagellar L-ring protein" evidence="8">
    <location>
        <begin position="23"/>
        <end position="250"/>
    </location>
</feature>
<comment type="subcellular location">
    <subcellularLocation>
        <location evidence="7">Cell outer membrane</location>
        <topology evidence="7">Lipid-anchor</topology>
    </subcellularLocation>
    <subcellularLocation>
        <location evidence="7">Bacterial flagellum basal body</location>
    </subcellularLocation>
</comment>
<evidence type="ECO:0000313" key="9">
    <source>
        <dbReference type="EMBL" id="EAR51758.1"/>
    </source>
</evidence>
<keyword evidence="9" id="KW-0282">Flagellum</keyword>